<feature type="non-terminal residue" evidence="2">
    <location>
        <position position="45"/>
    </location>
</feature>
<dbReference type="Proteomes" id="UP000240608">
    <property type="component" value="Unassembled WGS sequence"/>
</dbReference>
<comment type="caution">
    <text evidence="2">The sequence shown here is derived from an EMBL/GenBank/DDBJ whole genome shotgun (WGS) entry which is preliminary data.</text>
</comment>
<dbReference type="InterPro" id="IPR005474">
    <property type="entry name" value="Transketolase_N"/>
</dbReference>
<accession>A0A2T4D398</accession>
<dbReference type="AlphaFoldDB" id="A0A2T4D398"/>
<dbReference type="SUPFAM" id="SSF52518">
    <property type="entry name" value="Thiamin diphosphate-binding fold (THDP-binding)"/>
    <property type="match status" value="1"/>
</dbReference>
<evidence type="ECO:0000259" key="1">
    <source>
        <dbReference type="Pfam" id="PF00456"/>
    </source>
</evidence>
<sequence>MEKNIDLRSADTIRYLSIAMVEKAQSGHPGGPMGGADFMHILYSE</sequence>
<gene>
    <name evidence="2" type="ORF">C9994_17890</name>
</gene>
<dbReference type="InterPro" id="IPR029061">
    <property type="entry name" value="THDP-binding"/>
</dbReference>
<dbReference type="Gene3D" id="3.40.50.970">
    <property type="match status" value="1"/>
</dbReference>
<dbReference type="EMBL" id="PYVU01000770">
    <property type="protein sequence ID" value="PTB88286.1"/>
    <property type="molecule type" value="Genomic_DNA"/>
</dbReference>
<protein>
    <recommendedName>
        <fullName evidence="1">Transketolase N-terminal domain-containing protein</fullName>
    </recommendedName>
</protein>
<dbReference type="Pfam" id="PF00456">
    <property type="entry name" value="Transketolase_N"/>
    <property type="match status" value="1"/>
</dbReference>
<feature type="domain" description="Transketolase N-terminal" evidence="1">
    <location>
        <begin position="7"/>
        <end position="44"/>
    </location>
</feature>
<evidence type="ECO:0000313" key="2">
    <source>
        <dbReference type="EMBL" id="PTB88286.1"/>
    </source>
</evidence>
<proteinExistence type="predicted"/>
<organism evidence="2 3">
    <name type="scientific">Marivirga lumbricoides</name>
    <dbReference type="NCBI Taxonomy" id="1046115"/>
    <lineage>
        <taxon>Bacteria</taxon>
        <taxon>Pseudomonadati</taxon>
        <taxon>Bacteroidota</taxon>
        <taxon>Cytophagia</taxon>
        <taxon>Cytophagales</taxon>
        <taxon>Marivirgaceae</taxon>
        <taxon>Marivirga</taxon>
    </lineage>
</organism>
<reference evidence="2 3" key="1">
    <citation type="submission" date="2018-03" db="EMBL/GenBank/DDBJ databases">
        <title>Cross-interface Injection: A General Nanoliter Liquid Handling Method Applied to Single Cells Genome Amplification Automated Nanoliter Liquid Handling Applied to Single Cell Multiple Displacement Amplification.</title>
        <authorList>
            <person name="Yun J."/>
            <person name="Xu P."/>
            <person name="Xu J."/>
            <person name="Dai X."/>
            <person name="Wang Y."/>
            <person name="Zheng X."/>
            <person name="Cao C."/>
            <person name="Yi Q."/>
            <person name="Zhu Y."/>
            <person name="Wang L."/>
            <person name="Dong Z."/>
            <person name="Huang Y."/>
            <person name="Huang L."/>
            <person name="Du W."/>
        </authorList>
    </citation>
    <scope>NUCLEOTIDE SEQUENCE [LARGE SCALE GENOMIC DNA]</scope>
    <source>
        <strain evidence="2 3">Z-D1-2</strain>
    </source>
</reference>
<evidence type="ECO:0000313" key="3">
    <source>
        <dbReference type="Proteomes" id="UP000240608"/>
    </source>
</evidence>
<name>A0A2T4D398_9BACT</name>